<comment type="caution">
    <text evidence="1">The sequence shown here is derived from an EMBL/GenBank/DDBJ whole genome shotgun (WGS) entry which is preliminary data.</text>
</comment>
<gene>
    <name evidence="1" type="ORF">A0H81_03096</name>
</gene>
<dbReference type="Proteomes" id="UP000092993">
    <property type="component" value="Unassembled WGS sequence"/>
</dbReference>
<protein>
    <submittedName>
        <fullName evidence="1">Uncharacterized protein</fullName>
    </submittedName>
</protein>
<dbReference type="AlphaFoldDB" id="A0A1C7MI68"/>
<sequence>MAQIHYPVPRSQISNYSTLTFALFPGPIGPAQPAFVPPQHAARHPAPLALHNNLAQGHAQNYRNPPALFRNYGFNHRGH</sequence>
<evidence type="ECO:0000313" key="1">
    <source>
        <dbReference type="EMBL" id="OBZ76641.1"/>
    </source>
</evidence>
<organism evidence="1 2">
    <name type="scientific">Grifola frondosa</name>
    <name type="common">Maitake</name>
    <name type="synonym">Polyporus frondosus</name>
    <dbReference type="NCBI Taxonomy" id="5627"/>
    <lineage>
        <taxon>Eukaryota</taxon>
        <taxon>Fungi</taxon>
        <taxon>Dikarya</taxon>
        <taxon>Basidiomycota</taxon>
        <taxon>Agaricomycotina</taxon>
        <taxon>Agaricomycetes</taxon>
        <taxon>Polyporales</taxon>
        <taxon>Grifolaceae</taxon>
        <taxon>Grifola</taxon>
    </lineage>
</organism>
<keyword evidence="2" id="KW-1185">Reference proteome</keyword>
<reference evidence="1 2" key="1">
    <citation type="submission" date="2016-03" db="EMBL/GenBank/DDBJ databases">
        <title>Whole genome sequencing of Grifola frondosa 9006-11.</title>
        <authorList>
            <person name="Min B."/>
            <person name="Park H."/>
            <person name="Kim J.-G."/>
            <person name="Cho H."/>
            <person name="Oh Y.-L."/>
            <person name="Kong W.-S."/>
            <person name="Choi I.-G."/>
        </authorList>
    </citation>
    <scope>NUCLEOTIDE SEQUENCE [LARGE SCALE GENOMIC DNA]</scope>
    <source>
        <strain evidence="1 2">9006-11</strain>
    </source>
</reference>
<accession>A0A1C7MI68</accession>
<name>A0A1C7MI68_GRIFR</name>
<proteinExistence type="predicted"/>
<dbReference type="EMBL" id="LUGG01000003">
    <property type="protein sequence ID" value="OBZ76641.1"/>
    <property type="molecule type" value="Genomic_DNA"/>
</dbReference>
<evidence type="ECO:0000313" key="2">
    <source>
        <dbReference type="Proteomes" id="UP000092993"/>
    </source>
</evidence>